<comment type="caution">
    <text evidence="2">The sequence shown here is derived from an EMBL/GenBank/DDBJ whole genome shotgun (WGS) entry which is preliminary data.</text>
</comment>
<protein>
    <submittedName>
        <fullName evidence="2">Uncharacterized protein</fullName>
    </submittedName>
</protein>
<dbReference type="OrthoDB" id="6107672at2759"/>
<gene>
    <name evidence="2" type="ORF">CBOVIS_LOCUS8425</name>
</gene>
<dbReference type="Proteomes" id="UP000494206">
    <property type="component" value="Unassembled WGS sequence"/>
</dbReference>
<evidence type="ECO:0000313" key="2">
    <source>
        <dbReference type="EMBL" id="CAB3406342.1"/>
    </source>
</evidence>
<reference evidence="2 3" key="1">
    <citation type="submission" date="2020-04" db="EMBL/GenBank/DDBJ databases">
        <authorList>
            <person name="Laetsch R D."/>
            <person name="Stevens L."/>
            <person name="Kumar S."/>
            <person name="Blaxter L. M."/>
        </authorList>
    </citation>
    <scope>NUCLEOTIDE SEQUENCE [LARGE SCALE GENOMIC DNA]</scope>
</reference>
<sequence length="396" mass="46038">MSFFSNISGTDGLVGENWAGYVKKCSYLPTSSYPDDPFIGRHDESNVKKLAKKHRDDRVEKVKIYGDGPLHVFVMIESTNYWWSFEKNTECILVQVSRQRWHVVDKKITRRRDVVERIKQKECASSTMYGVLMWLINSKQLDKEYDVISSNCRHFANELCFSIACFEFDAPQLRMSASVLDDIQLRTIESVKTCYFRLTYYPAASGQHERLARLHMSAGHLDEMSQNIYQSTGGPFQELECGLQESTLSCFCNFDNCNNVANWTIYAKSIETFYSIYPYATMIGYASNRNYNATAIEILDFLQLATNRWNVARTRYLEASSRPAARRKRDVDDDVDDSMKIPFLSFYLLTFTILNAITCFLMYKICARLPQLQIRRDSTTENARYLLRNRIELNNE</sequence>
<keyword evidence="1" id="KW-0472">Membrane</keyword>
<evidence type="ECO:0000313" key="3">
    <source>
        <dbReference type="Proteomes" id="UP000494206"/>
    </source>
</evidence>
<dbReference type="AlphaFoldDB" id="A0A8S1EXA5"/>
<keyword evidence="3" id="KW-1185">Reference proteome</keyword>
<dbReference type="EMBL" id="CADEPM010000005">
    <property type="protein sequence ID" value="CAB3406342.1"/>
    <property type="molecule type" value="Genomic_DNA"/>
</dbReference>
<proteinExistence type="predicted"/>
<name>A0A8S1EXA5_9PELO</name>
<evidence type="ECO:0000256" key="1">
    <source>
        <dbReference type="SAM" id="Phobius"/>
    </source>
</evidence>
<feature type="transmembrane region" description="Helical" evidence="1">
    <location>
        <begin position="344"/>
        <end position="366"/>
    </location>
</feature>
<keyword evidence="1" id="KW-1133">Transmembrane helix</keyword>
<accession>A0A8S1EXA5</accession>
<organism evidence="2 3">
    <name type="scientific">Caenorhabditis bovis</name>
    <dbReference type="NCBI Taxonomy" id="2654633"/>
    <lineage>
        <taxon>Eukaryota</taxon>
        <taxon>Metazoa</taxon>
        <taxon>Ecdysozoa</taxon>
        <taxon>Nematoda</taxon>
        <taxon>Chromadorea</taxon>
        <taxon>Rhabditida</taxon>
        <taxon>Rhabditina</taxon>
        <taxon>Rhabditomorpha</taxon>
        <taxon>Rhabditoidea</taxon>
        <taxon>Rhabditidae</taxon>
        <taxon>Peloderinae</taxon>
        <taxon>Caenorhabditis</taxon>
    </lineage>
</organism>
<keyword evidence="1" id="KW-0812">Transmembrane</keyword>